<sequence length="99" mass="10311">MKLKNTLFSLFLSVFCVSTVLAHPGHHEHSDLADAFIHHVTSVYHSLMSLAVLGGVMLVVGLVASFTRSAPAGQLASLAQRLMGAALSMAGAGLLLGQL</sequence>
<name>A0AA86MEQ3_9BURK</name>
<reference evidence="3 4" key="1">
    <citation type="submission" date="2023-10" db="EMBL/GenBank/DDBJ databases">
        <title>Complete Genome Sequence of Limnobacter thiooxidans CS-K2T, Isolated from freshwater lake sediments in Bavaria, Germany.</title>
        <authorList>
            <person name="Naruki M."/>
            <person name="Watanabe A."/>
            <person name="Warashina T."/>
            <person name="Morita T."/>
            <person name="Arakawa K."/>
        </authorList>
    </citation>
    <scope>NUCLEOTIDE SEQUENCE [LARGE SCALE GENOMIC DNA]</scope>
    <source>
        <strain evidence="3 4">CS-K2</strain>
    </source>
</reference>
<feature type="signal peptide" evidence="2">
    <location>
        <begin position="1"/>
        <end position="22"/>
    </location>
</feature>
<evidence type="ECO:0000313" key="4">
    <source>
        <dbReference type="Proteomes" id="UP001329151"/>
    </source>
</evidence>
<keyword evidence="2" id="KW-0732">Signal</keyword>
<dbReference type="AlphaFoldDB" id="A0AA86MEQ3"/>
<evidence type="ECO:0000313" key="3">
    <source>
        <dbReference type="EMBL" id="BET26230.1"/>
    </source>
</evidence>
<keyword evidence="4" id="KW-1185">Reference proteome</keyword>
<keyword evidence="1" id="KW-0472">Membrane</keyword>
<dbReference type="KEGG" id="lto:RGQ30_17310"/>
<dbReference type="EMBL" id="AP028947">
    <property type="protein sequence ID" value="BET26230.1"/>
    <property type="molecule type" value="Genomic_DNA"/>
</dbReference>
<accession>A0AA86MEQ3</accession>
<proteinExistence type="predicted"/>
<feature type="transmembrane region" description="Helical" evidence="1">
    <location>
        <begin position="46"/>
        <end position="66"/>
    </location>
</feature>
<gene>
    <name evidence="3" type="ORF">RGQ30_17310</name>
</gene>
<protein>
    <recommendedName>
        <fullName evidence="5">Conjugal transfer protein TrbC</fullName>
    </recommendedName>
</protein>
<keyword evidence="1" id="KW-0812">Transmembrane</keyword>
<evidence type="ECO:0000256" key="1">
    <source>
        <dbReference type="SAM" id="Phobius"/>
    </source>
</evidence>
<evidence type="ECO:0008006" key="5">
    <source>
        <dbReference type="Google" id="ProtNLM"/>
    </source>
</evidence>
<feature type="chain" id="PRO_5041670226" description="Conjugal transfer protein TrbC" evidence="2">
    <location>
        <begin position="23"/>
        <end position="99"/>
    </location>
</feature>
<keyword evidence="1" id="KW-1133">Transmembrane helix</keyword>
<organism evidence="3 4">
    <name type="scientific">Limnobacter thiooxidans</name>
    <dbReference type="NCBI Taxonomy" id="131080"/>
    <lineage>
        <taxon>Bacteria</taxon>
        <taxon>Pseudomonadati</taxon>
        <taxon>Pseudomonadota</taxon>
        <taxon>Betaproteobacteria</taxon>
        <taxon>Burkholderiales</taxon>
        <taxon>Burkholderiaceae</taxon>
        <taxon>Limnobacter</taxon>
    </lineage>
</organism>
<dbReference type="RefSeq" id="WP_130556280.1">
    <property type="nucleotide sequence ID" value="NZ_AP028947.1"/>
</dbReference>
<evidence type="ECO:0000256" key="2">
    <source>
        <dbReference type="SAM" id="SignalP"/>
    </source>
</evidence>
<dbReference type="Proteomes" id="UP001329151">
    <property type="component" value="Chromosome"/>
</dbReference>